<dbReference type="AlphaFoldDB" id="A0AAD4CZW3"/>
<keyword evidence="2" id="KW-1185">Reference proteome</keyword>
<name>A0AAD4CZW3_9FUNG</name>
<feature type="non-terminal residue" evidence="1">
    <location>
        <position position="286"/>
    </location>
</feature>
<comment type="caution">
    <text evidence="1">The sequence shown here is derived from an EMBL/GenBank/DDBJ whole genome shotgun (WGS) entry which is preliminary data.</text>
</comment>
<reference evidence="1" key="1">
    <citation type="journal article" date="2020" name="Fungal Divers.">
        <title>Resolving the Mortierellaceae phylogeny through synthesis of multi-gene phylogenetics and phylogenomics.</title>
        <authorList>
            <person name="Vandepol N."/>
            <person name="Liber J."/>
            <person name="Desiro A."/>
            <person name="Na H."/>
            <person name="Kennedy M."/>
            <person name="Barry K."/>
            <person name="Grigoriev I.V."/>
            <person name="Miller A.N."/>
            <person name="O'Donnell K."/>
            <person name="Stajich J.E."/>
            <person name="Bonito G."/>
        </authorList>
    </citation>
    <scope>NUCLEOTIDE SEQUENCE</scope>
    <source>
        <strain evidence="1">NRRL 28262</strain>
    </source>
</reference>
<protein>
    <submittedName>
        <fullName evidence="1">Uncharacterized protein</fullName>
    </submittedName>
</protein>
<gene>
    <name evidence="1" type="ORF">BGZ95_007792</name>
</gene>
<sequence>MGATAIMLRWMSIEPADVAVEEAFAQVRDAADMVAVDDNGKVSQALGNLLGGCLLVAEMLQRLEVGRTGDGRGFADAKALAAKARPGAGGHLGRWGRLITGIELDPPLLSLIPLYGYAVAVLLDAPKAPKEVYAAPVLTGSDWGLWDQEDVQPEASGYRNTCAVIARAVAALDDVDMQEIGKSLPIIAFIDRTSHLSKLHDGQPTAQEVKIATTMSVDEILLFRAVDSTAMGYLPAAMPLVFDDSMVAGLIMSGLINDIYDLATDVVSGERRNALRLFPWADDYNS</sequence>
<evidence type="ECO:0000313" key="2">
    <source>
        <dbReference type="Proteomes" id="UP001194580"/>
    </source>
</evidence>
<proteinExistence type="predicted"/>
<accession>A0AAD4CZW3</accession>
<dbReference type="EMBL" id="JAAAIL010003898">
    <property type="protein sequence ID" value="KAG0248906.1"/>
    <property type="molecule type" value="Genomic_DNA"/>
</dbReference>
<dbReference type="Proteomes" id="UP001194580">
    <property type="component" value="Unassembled WGS sequence"/>
</dbReference>
<organism evidence="1 2">
    <name type="scientific">Linnemannia exigua</name>
    <dbReference type="NCBI Taxonomy" id="604196"/>
    <lineage>
        <taxon>Eukaryota</taxon>
        <taxon>Fungi</taxon>
        <taxon>Fungi incertae sedis</taxon>
        <taxon>Mucoromycota</taxon>
        <taxon>Mortierellomycotina</taxon>
        <taxon>Mortierellomycetes</taxon>
        <taxon>Mortierellales</taxon>
        <taxon>Mortierellaceae</taxon>
        <taxon>Linnemannia</taxon>
    </lineage>
</organism>
<evidence type="ECO:0000313" key="1">
    <source>
        <dbReference type="EMBL" id="KAG0248906.1"/>
    </source>
</evidence>